<dbReference type="PANTHER" id="PTHR48407">
    <property type="entry name" value="CRANIOFACIAL DEVELOPMENT PROTEIN 1"/>
    <property type="match status" value="1"/>
</dbReference>
<dbReference type="AlphaFoldDB" id="A0A9P5NK15"/>
<dbReference type="InterPro" id="IPR027124">
    <property type="entry name" value="Swc5/CFDP1/2"/>
</dbReference>
<dbReference type="Proteomes" id="UP000724874">
    <property type="component" value="Unassembled WGS sequence"/>
</dbReference>
<keyword evidence="6" id="KW-1185">Reference proteome</keyword>
<protein>
    <recommendedName>
        <fullName evidence="2">SWR1-complex protein 5</fullName>
    </recommendedName>
</protein>
<name>A0A9P5NK15_GYMJU</name>
<feature type="compositionally biased region" description="Basic residues" evidence="3">
    <location>
        <begin position="176"/>
        <end position="186"/>
    </location>
</feature>
<dbReference type="Pfam" id="PF07572">
    <property type="entry name" value="BCNT"/>
    <property type="match status" value="1"/>
</dbReference>
<evidence type="ECO:0000313" key="5">
    <source>
        <dbReference type="EMBL" id="KAF8899791.1"/>
    </source>
</evidence>
<evidence type="ECO:0000259" key="4">
    <source>
        <dbReference type="PROSITE" id="PS51279"/>
    </source>
</evidence>
<feature type="compositionally biased region" description="Low complexity" evidence="3">
    <location>
        <begin position="149"/>
        <end position="170"/>
    </location>
</feature>
<evidence type="ECO:0000256" key="2">
    <source>
        <dbReference type="ARBA" id="ARBA00019138"/>
    </source>
</evidence>
<comment type="similarity">
    <text evidence="1">Belongs to the SWC5 family.</text>
</comment>
<dbReference type="PANTHER" id="PTHR48407:SF1">
    <property type="entry name" value="CRANIOFACIAL DEVELOPMENT PROTEIN 1"/>
    <property type="match status" value="1"/>
</dbReference>
<accession>A0A9P5NK15</accession>
<evidence type="ECO:0000313" key="6">
    <source>
        <dbReference type="Proteomes" id="UP000724874"/>
    </source>
</evidence>
<dbReference type="InterPro" id="IPR011421">
    <property type="entry name" value="BCNT-C"/>
</dbReference>
<feature type="region of interest" description="Disordered" evidence="3">
    <location>
        <begin position="104"/>
        <end position="199"/>
    </location>
</feature>
<sequence length="264" mass="28962">MMYQVPIILFLGSDSETSEEENTTEGAAVIPEIIEDEETKKRERDALWASFQASVANPPKSSEAQTQPKKLVKIERRYRFAGEEVTEVVEVPEDSPEAKIWPLWKDPKVTGPLPDQTLSTLASSSAALEPISKSGASLLPAATTEDGTKSPTAMPSSASPTPTPSMPTLKLETKPLAKRPGPRKSRTTLGPIPGPSKAKKLTTLDKSALDWKTHLQEAGSSVVDELEANRRAGGYLEKVEFLKRVEERKEENLDAMKSNKRRKL</sequence>
<proteinExistence type="inferred from homology"/>
<dbReference type="GO" id="GO:0000812">
    <property type="term" value="C:Swr1 complex"/>
    <property type="evidence" value="ECO:0007669"/>
    <property type="project" value="TreeGrafter"/>
</dbReference>
<dbReference type="OrthoDB" id="445677at2759"/>
<comment type="caution">
    <text evidence="5">The sequence shown here is derived from an EMBL/GenBank/DDBJ whole genome shotgun (WGS) entry which is preliminary data.</text>
</comment>
<evidence type="ECO:0000256" key="3">
    <source>
        <dbReference type="SAM" id="MobiDB-lite"/>
    </source>
</evidence>
<evidence type="ECO:0000256" key="1">
    <source>
        <dbReference type="ARBA" id="ARBA00010465"/>
    </source>
</evidence>
<reference evidence="5" key="1">
    <citation type="submission" date="2020-11" db="EMBL/GenBank/DDBJ databases">
        <authorList>
            <consortium name="DOE Joint Genome Institute"/>
            <person name="Ahrendt S."/>
            <person name="Riley R."/>
            <person name="Andreopoulos W."/>
            <person name="LaButti K."/>
            <person name="Pangilinan J."/>
            <person name="Ruiz-duenas F.J."/>
            <person name="Barrasa J.M."/>
            <person name="Sanchez-Garcia M."/>
            <person name="Camarero S."/>
            <person name="Miyauchi S."/>
            <person name="Serrano A."/>
            <person name="Linde D."/>
            <person name="Babiker R."/>
            <person name="Drula E."/>
            <person name="Ayuso-Fernandez I."/>
            <person name="Pacheco R."/>
            <person name="Padilla G."/>
            <person name="Ferreira P."/>
            <person name="Barriuso J."/>
            <person name="Kellner H."/>
            <person name="Castanera R."/>
            <person name="Alfaro M."/>
            <person name="Ramirez L."/>
            <person name="Pisabarro A.G."/>
            <person name="Kuo A."/>
            <person name="Tritt A."/>
            <person name="Lipzen A."/>
            <person name="He G."/>
            <person name="Yan M."/>
            <person name="Ng V."/>
            <person name="Cullen D."/>
            <person name="Martin F."/>
            <person name="Rosso M.-N."/>
            <person name="Henrissat B."/>
            <person name="Hibbett D."/>
            <person name="Martinez A.T."/>
            <person name="Grigoriev I.V."/>
        </authorList>
    </citation>
    <scope>NUCLEOTIDE SEQUENCE</scope>
    <source>
        <strain evidence="5">AH 44721</strain>
    </source>
</reference>
<dbReference type="PROSITE" id="PS51279">
    <property type="entry name" value="BCNT_C"/>
    <property type="match status" value="1"/>
</dbReference>
<gene>
    <name evidence="5" type="ORF">CPB84DRAFT_1117047</name>
</gene>
<feature type="domain" description="BCNT-C" evidence="4">
    <location>
        <begin position="176"/>
        <end position="263"/>
    </location>
</feature>
<organism evidence="5 6">
    <name type="scientific">Gymnopilus junonius</name>
    <name type="common">Spectacular rustgill mushroom</name>
    <name type="synonym">Gymnopilus spectabilis subsp. junonius</name>
    <dbReference type="NCBI Taxonomy" id="109634"/>
    <lineage>
        <taxon>Eukaryota</taxon>
        <taxon>Fungi</taxon>
        <taxon>Dikarya</taxon>
        <taxon>Basidiomycota</taxon>
        <taxon>Agaricomycotina</taxon>
        <taxon>Agaricomycetes</taxon>
        <taxon>Agaricomycetidae</taxon>
        <taxon>Agaricales</taxon>
        <taxon>Agaricineae</taxon>
        <taxon>Hymenogastraceae</taxon>
        <taxon>Gymnopilus</taxon>
    </lineage>
</organism>
<feature type="compositionally biased region" description="Low complexity" evidence="3">
    <location>
        <begin position="117"/>
        <end position="128"/>
    </location>
</feature>
<dbReference type="EMBL" id="JADNYJ010000051">
    <property type="protein sequence ID" value="KAF8899791.1"/>
    <property type="molecule type" value="Genomic_DNA"/>
</dbReference>
<feature type="region of interest" description="Disordered" evidence="3">
    <location>
        <begin position="14"/>
        <end position="38"/>
    </location>
</feature>